<evidence type="ECO:0000259" key="2">
    <source>
        <dbReference type="Pfam" id="PF20248"/>
    </source>
</evidence>
<evidence type="ECO:0000256" key="1">
    <source>
        <dbReference type="SAM" id="MobiDB-lite"/>
    </source>
</evidence>
<dbReference type="Pfam" id="PF20248">
    <property type="entry name" value="DUF6603"/>
    <property type="match status" value="1"/>
</dbReference>
<feature type="region of interest" description="Disordered" evidence="1">
    <location>
        <begin position="801"/>
        <end position="845"/>
    </location>
</feature>
<keyword evidence="4" id="KW-1185">Reference proteome</keyword>
<dbReference type="EMBL" id="SWKU01000042">
    <property type="protein sequence ID" value="KAF2994237.1"/>
    <property type="molecule type" value="Genomic_DNA"/>
</dbReference>
<gene>
    <name evidence="3" type="ORF">E8E13_000189</name>
</gene>
<feature type="domain" description="DUF6603" evidence="2">
    <location>
        <begin position="847"/>
        <end position="1384"/>
    </location>
</feature>
<protein>
    <recommendedName>
        <fullName evidence="2">DUF6603 domain-containing protein</fullName>
    </recommendedName>
</protein>
<comment type="caution">
    <text evidence="3">The sequence shown here is derived from an EMBL/GenBank/DDBJ whole genome shotgun (WGS) entry which is preliminary data.</text>
</comment>
<evidence type="ECO:0000313" key="3">
    <source>
        <dbReference type="EMBL" id="KAF2994237.1"/>
    </source>
</evidence>
<dbReference type="InterPro" id="IPR046538">
    <property type="entry name" value="DUF6603"/>
</dbReference>
<accession>A0A9P4T5C2</accession>
<reference evidence="3" key="1">
    <citation type="submission" date="2019-04" db="EMBL/GenBank/DDBJ databases">
        <title>Sequencing of skin fungus with MAO and IRED activity.</title>
        <authorList>
            <person name="Marsaioli A.J."/>
            <person name="Bonatto J.M.C."/>
            <person name="Reis Junior O."/>
        </authorList>
    </citation>
    <scope>NUCLEOTIDE SEQUENCE</scope>
    <source>
        <strain evidence="3">30M1</strain>
    </source>
</reference>
<dbReference type="Proteomes" id="UP000801428">
    <property type="component" value="Unassembled WGS sequence"/>
</dbReference>
<sequence>MAKDSTIQPLTTGDKIDPSWVAFIDRANQISIPDISQAGSSQVIRCSSSRFKGTTFSTAKLLDEFEIDKRPEGAGQTIVLGLDTSDPANALTVTDILTAFSVPVSSLKSPIGPIVSVLSNAIEGKLPTFKLDGTPGGKNGAWLIAAVPNTLEVATALTFQLNGDREVDFGSPVQAALKDLGINVDLSALRFSTADLPCVRLKSKTLVVKGDNESFTTSTVFEVIVQLPVRGYMINLRIDSADRLGVSLLNIGGTFDDLRHLMDDFPSETEASPQEVGFLDDLQLWCISAQFPEPNGKPIFSIGFILTLKFPGQDLTIGLHYDGRVRKFTGGLLFQDMFKDRLKPDFDDLTDLPQGKILTLEPQFDLAKGSPFDSLPNSVPTILSQAHIEYQKGGEDAGSTFSFDGALVSISSMSSAVVTASSGGVPCPFDWQQVSVSYSRQGAKRDGKVLTSINIFSHFQLQPPSARFGSGELSLSLSFSQPKPGSQPQWSLSGKGQKIQIGAIAQFLDQEILEDLLEILGKLRIDSFEVTYTYNRNVASSFLFVCSLSFGELVLNLYYQYASKDAIKTKTTAVDQKLAASSDNDPNLSPMETTDELSSWRFDAYLDTAGPGTTIGSIANSIMDNASEDIPLFVSEIEVHPPDPSAKLITLHIGKVITKTVSIERIVRATFLLSVNISTVHFTFAQVTTGGTAGSTKAKRLLRLSVGQLPFIDKIPVINELPQPYQELQYVWSPALGLTRDEVAALNERLEVEGTTHKLYFKAVSRAALDPTAATDPVVLLQGHHFIVVDNDQAIVDHIFNPTPKVKGSTHNDGTPDDGGAKGSSSPPPREEQPPPDAPPSKGALKKETPFISISAVSFQYKNGRLWIFLDGTIALGPLEFSLVGFGVGLNLTGLKLNNLSHVADDIDFQLRGMEVAFDKPPILIAGAFYHDVIERGSQTEDAYRGGVTVTIPPYTFVAVGEYAEVTTNVGNYKSVFIYAKLDGPIIDFEFAILRGLRIGFGYNSMVRSPAPDELFQFPLLDNGSATGAGNHPMAILEKMRGGDNPWIQLKNDSYWLAFGFTISSFDIINATAVAMVSFRDGGPIFTIMGNLTCALPPDSPSPSARLFYVEVNLYAELNMVEDSFKVLAALAPTSFVYVPMAHLHGSLALYTWFGNNPHAGDWVFSVGGYHRNFQKPEHYPILQRLGLDFNVDIIRIRGEGYFAITPKAVMAGAVIRAELDLGILFAWLDAAFDAMVQFEPMHYWVSMHVEVGVECDIPLLFFTIHIRIHIGALLEIEGPEFGGTAYVDFWFFSFSFDFGSRIRPPVALTLEEFYALCEKSGPPDNSDASKATEGLNVQLKITLEDGSFSMPSDDKVQIATTQPDDTGAGVKWFVKGGSFRFRVSSVFALTEAYIETEDSSEHDSKGTAIELADQIKKAQIMDEVLPTPAIDTLSSMPMQLSVDGDNGIKSQLAISIRDIDQENLPISDFQPSFVVKPMPQVLWADPVKSPPDRLSDKPGTINLPMAVTLEAPDPVLAKAKVPAFNATDMGANQIPQLPAKTQTVLLPVSDNDDRPLDQKWESTRDTWATSSKVNLGIANAMSQLCMTSLGWDIPAASPPTPPTVTTEGSRSHEVPVTFLERLVNGTGREAIGIQDGLKNFYLELPRITQAVL</sequence>
<evidence type="ECO:0000313" key="4">
    <source>
        <dbReference type="Proteomes" id="UP000801428"/>
    </source>
</evidence>
<dbReference type="OrthoDB" id="5352492at2759"/>
<organism evidence="3 4">
    <name type="scientific">Curvularia kusanoi</name>
    <name type="common">Cochliobolus kusanoi</name>
    <dbReference type="NCBI Taxonomy" id="90978"/>
    <lineage>
        <taxon>Eukaryota</taxon>
        <taxon>Fungi</taxon>
        <taxon>Dikarya</taxon>
        <taxon>Ascomycota</taxon>
        <taxon>Pezizomycotina</taxon>
        <taxon>Dothideomycetes</taxon>
        <taxon>Pleosporomycetidae</taxon>
        <taxon>Pleosporales</taxon>
        <taxon>Pleosporineae</taxon>
        <taxon>Pleosporaceae</taxon>
        <taxon>Curvularia</taxon>
    </lineage>
</organism>
<name>A0A9P4T5C2_CURKU</name>
<proteinExistence type="predicted"/>